<dbReference type="OrthoDB" id="6381507at2"/>
<organism evidence="2 3">
    <name type="scientific">Paraglaciecola hydrolytica</name>
    <dbReference type="NCBI Taxonomy" id="1799789"/>
    <lineage>
        <taxon>Bacteria</taxon>
        <taxon>Pseudomonadati</taxon>
        <taxon>Pseudomonadota</taxon>
        <taxon>Gammaproteobacteria</taxon>
        <taxon>Alteromonadales</taxon>
        <taxon>Alteromonadaceae</taxon>
        <taxon>Paraglaciecola</taxon>
    </lineage>
</organism>
<evidence type="ECO:0000313" key="2">
    <source>
        <dbReference type="EMBL" id="KXI29065.1"/>
    </source>
</evidence>
<dbReference type="InterPro" id="IPR052043">
    <property type="entry name" value="PolySaccharide_Degr_Enz"/>
</dbReference>
<dbReference type="Gene3D" id="1.50.10.10">
    <property type="match status" value="1"/>
</dbReference>
<dbReference type="PROSITE" id="PS51257">
    <property type="entry name" value="PROKAR_LIPOPROTEIN"/>
    <property type="match status" value="1"/>
</dbReference>
<gene>
    <name evidence="2" type="ORF">AX660_12945</name>
</gene>
<protein>
    <submittedName>
        <fullName evidence="2">DNA-directed RNA polymerase subunit alpha</fullName>
    </submittedName>
</protein>
<comment type="caution">
    <text evidence="2">The sequence shown here is derived from an EMBL/GenBank/DDBJ whole genome shotgun (WGS) entry which is preliminary data.</text>
</comment>
<evidence type="ECO:0000256" key="1">
    <source>
        <dbReference type="ARBA" id="ARBA00022801"/>
    </source>
</evidence>
<dbReference type="SUPFAM" id="SSF48208">
    <property type="entry name" value="Six-hairpin glycosidases"/>
    <property type="match status" value="1"/>
</dbReference>
<dbReference type="GO" id="GO:0016787">
    <property type="term" value="F:hydrolase activity"/>
    <property type="evidence" value="ECO:0007669"/>
    <property type="project" value="UniProtKB-KW"/>
</dbReference>
<evidence type="ECO:0000313" key="3">
    <source>
        <dbReference type="Proteomes" id="UP000070299"/>
    </source>
</evidence>
<dbReference type="InterPro" id="IPR032342">
    <property type="entry name" value="DUF4861"/>
</dbReference>
<keyword evidence="1" id="KW-0378">Hydrolase</keyword>
<dbReference type="Proteomes" id="UP000070299">
    <property type="component" value="Unassembled WGS sequence"/>
</dbReference>
<dbReference type="InterPro" id="IPR012341">
    <property type="entry name" value="6hp_glycosidase-like_sf"/>
</dbReference>
<keyword evidence="2" id="KW-0804">Transcription</keyword>
<keyword evidence="3" id="KW-1185">Reference proteome</keyword>
<dbReference type="PANTHER" id="PTHR33886:SF8">
    <property type="entry name" value="UNSATURATED RHAMNOGALACTURONAN HYDROLASE (EUROFUNG)"/>
    <property type="match status" value="1"/>
</dbReference>
<dbReference type="Pfam" id="PF16153">
    <property type="entry name" value="DUF4861"/>
    <property type="match status" value="1"/>
</dbReference>
<dbReference type="STRING" id="1799789.AX660_12945"/>
<proteinExistence type="predicted"/>
<dbReference type="InterPro" id="IPR008928">
    <property type="entry name" value="6-hairpin_glycosidase_sf"/>
</dbReference>
<sequence>MNHFNVKTTSVLLLSTCFGLAGCGQAKDPRLEDNAKSNPDKTVVAQLELSNPSQFSRLQQAVYVSYYDLGLAQDAIPQLEVVAQGKTIPSQNIDNDFDGKNDGLLFLSDFTEGQNQSYKILQSDKAPSLNGVKLTQAEISLKEGGSWVAHSKLPDTAFQEYVGGQFKNVNSISPPKHYTDHSNWIRYEGPGIESDKVGYRIYLDWRNGFDIFGKLVDKPVLQNVGLDGYESYHHKEAWGMDILKVGSSLGAGGFGLWHNNALSLVDKTDGLTATINENGDLRSSFTIDYKGWESTVGKQDFSAHFSMQGGSRLVKVNLDLSKALDAMAIGVVKHPDTTFIKGNIDITGKAYSYIASWGKQSLDGENLGMAVFFRQEYLQDITEDDKNYLAVVNPLGRPTAEKPHAQELEYYFAAVWQPESGIDSAEDFEVYLKQEAEKLTIKPRLRLTTTASTKLQEQTLAANVALDWSVRLADAELHRKTLSYAHDGWDVNRQRKPKFEYDIVGLYPQSYDELAKATGNKSYSDVLYKVTSTFIQDDGGIQAYSFDSYNIDSVAPGMALLRLYQQTGEDKYRKAADILREQLASQPKTSEGAFWHKKKYTGQLWLDGVYMGMPFLAEYSAMFEEGHSFDEVINEFRLTRKYLRDADTGLYYHAWDENKQQVWANKDTGLSGIFWGRGVGWLSMALVDTLDFIPEQNTEQRKVLLDMITELAVSLVKFQDQQTHTWWQVMDKPEAIGNYRESSASAMFTYFFAKAVNKGYLDESYRAVALEAYQGLINEFTLVHADGSVSMTNQCYVAGLGFGRDGSYQYYMSEPVWTNDIKGNFAFILSGIQIAELLKPL</sequence>
<name>A0A136A1F4_9ALTE</name>
<dbReference type="EMBL" id="LSNE01000005">
    <property type="protein sequence ID" value="KXI29065.1"/>
    <property type="molecule type" value="Genomic_DNA"/>
</dbReference>
<accession>A0A136A1F4</accession>
<keyword evidence="2" id="KW-0240">DNA-directed RNA polymerase</keyword>
<dbReference type="Pfam" id="PF07470">
    <property type="entry name" value="Glyco_hydro_88"/>
    <property type="match status" value="1"/>
</dbReference>
<dbReference type="GO" id="GO:0000428">
    <property type="term" value="C:DNA-directed RNA polymerase complex"/>
    <property type="evidence" value="ECO:0007669"/>
    <property type="project" value="UniProtKB-KW"/>
</dbReference>
<dbReference type="InterPro" id="IPR010905">
    <property type="entry name" value="Glyco_hydro_88"/>
</dbReference>
<dbReference type="GO" id="GO:0005975">
    <property type="term" value="P:carbohydrate metabolic process"/>
    <property type="evidence" value="ECO:0007669"/>
    <property type="project" value="InterPro"/>
</dbReference>
<reference evidence="3" key="1">
    <citation type="submission" date="2016-02" db="EMBL/GenBank/DDBJ databases">
        <authorList>
            <person name="Schultz-Johansen M."/>
            <person name="Glaring M.A."/>
            <person name="Bech P.K."/>
            <person name="Stougaard P."/>
        </authorList>
    </citation>
    <scope>NUCLEOTIDE SEQUENCE [LARGE SCALE GENOMIC DNA]</scope>
    <source>
        <strain evidence="3">S66</strain>
    </source>
</reference>
<dbReference type="AlphaFoldDB" id="A0A136A1F4"/>
<dbReference type="RefSeq" id="WP_068376071.1">
    <property type="nucleotide sequence ID" value="NZ_LSNE01000005.1"/>
</dbReference>
<dbReference type="PANTHER" id="PTHR33886">
    <property type="entry name" value="UNSATURATED RHAMNOGALACTURONAN HYDROLASE (EUROFUNG)"/>
    <property type="match status" value="1"/>
</dbReference>